<dbReference type="CDD" id="cd00397">
    <property type="entry name" value="DNA_BRE_C"/>
    <property type="match status" value="1"/>
</dbReference>
<dbReference type="Proteomes" id="UP000663981">
    <property type="component" value="Unassembled WGS sequence"/>
</dbReference>
<dbReference type="InterPro" id="IPR010998">
    <property type="entry name" value="Integrase_recombinase_N"/>
</dbReference>
<gene>
    <name evidence="6" type="ORF">I7822_07720</name>
</gene>
<keyword evidence="2" id="KW-0229">DNA integration</keyword>
<reference evidence="6 7" key="1">
    <citation type="submission" date="2021-03" db="EMBL/GenBank/DDBJ databases">
        <title>Whole genome sequence of Metabacillus bambusae BG109.</title>
        <authorList>
            <person name="Jeong J.W."/>
        </authorList>
    </citation>
    <scope>NUCLEOTIDE SEQUENCE [LARGE SCALE GENOMIC DNA]</scope>
    <source>
        <strain evidence="6 7">BG109</strain>
    </source>
</reference>
<keyword evidence="7" id="KW-1185">Reference proteome</keyword>
<comment type="caution">
    <text evidence="6">The sequence shown here is derived from an EMBL/GenBank/DDBJ whole genome shotgun (WGS) entry which is preliminary data.</text>
</comment>
<dbReference type="EMBL" id="JAGDEL010000004">
    <property type="protein sequence ID" value="MBO1511554.1"/>
    <property type="molecule type" value="Genomic_DNA"/>
</dbReference>
<dbReference type="InterPro" id="IPR004107">
    <property type="entry name" value="Integrase_SAM-like_N"/>
</dbReference>
<dbReference type="InterPro" id="IPR011010">
    <property type="entry name" value="DNA_brk_join_enz"/>
</dbReference>
<keyword evidence="3" id="KW-0238">DNA-binding</keyword>
<comment type="similarity">
    <text evidence="1">Belongs to the 'phage' integrase family.</text>
</comment>
<evidence type="ECO:0000259" key="5">
    <source>
        <dbReference type="PROSITE" id="PS51898"/>
    </source>
</evidence>
<dbReference type="Gene3D" id="1.10.443.10">
    <property type="entry name" value="Intergrase catalytic core"/>
    <property type="match status" value="1"/>
</dbReference>
<protein>
    <submittedName>
        <fullName evidence="6">Site-specific integrase</fullName>
    </submittedName>
</protein>
<feature type="domain" description="Tyr recombinase" evidence="5">
    <location>
        <begin position="109"/>
        <end position="296"/>
    </location>
</feature>
<accession>A0ABS3N0B6</accession>
<dbReference type="InterPro" id="IPR050090">
    <property type="entry name" value="Tyrosine_recombinase_XerCD"/>
</dbReference>
<dbReference type="PANTHER" id="PTHR30349:SF41">
    <property type="entry name" value="INTEGRASE_RECOMBINASE PROTEIN MJ0367-RELATED"/>
    <property type="match status" value="1"/>
</dbReference>
<keyword evidence="4" id="KW-0233">DNA recombination</keyword>
<evidence type="ECO:0000313" key="7">
    <source>
        <dbReference type="Proteomes" id="UP000663981"/>
    </source>
</evidence>
<name>A0ABS3N0B6_9BACI</name>
<dbReference type="InterPro" id="IPR002104">
    <property type="entry name" value="Integrase_catalytic"/>
</dbReference>
<dbReference type="PANTHER" id="PTHR30349">
    <property type="entry name" value="PHAGE INTEGRASE-RELATED"/>
    <property type="match status" value="1"/>
</dbReference>
<dbReference type="Pfam" id="PF02899">
    <property type="entry name" value="Phage_int_SAM_1"/>
    <property type="match status" value="1"/>
</dbReference>
<evidence type="ECO:0000313" key="6">
    <source>
        <dbReference type="EMBL" id="MBO1511554.1"/>
    </source>
</evidence>
<organism evidence="6 7">
    <name type="scientific">Metabacillus bambusae</name>
    <dbReference type="NCBI Taxonomy" id="2795218"/>
    <lineage>
        <taxon>Bacteria</taxon>
        <taxon>Bacillati</taxon>
        <taxon>Bacillota</taxon>
        <taxon>Bacilli</taxon>
        <taxon>Bacillales</taxon>
        <taxon>Bacillaceae</taxon>
        <taxon>Metabacillus</taxon>
    </lineage>
</organism>
<dbReference type="InterPro" id="IPR013762">
    <property type="entry name" value="Integrase-like_cat_sf"/>
</dbReference>
<dbReference type="SUPFAM" id="SSF56349">
    <property type="entry name" value="DNA breaking-rejoining enzymes"/>
    <property type="match status" value="1"/>
</dbReference>
<dbReference type="Pfam" id="PF00589">
    <property type="entry name" value="Phage_integrase"/>
    <property type="match status" value="1"/>
</dbReference>
<dbReference type="Gene3D" id="1.10.150.130">
    <property type="match status" value="1"/>
</dbReference>
<evidence type="ECO:0000256" key="1">
    <source>
        <dbReference type="ARBA" id="ARBA00008857"/>
    </source>
</evidence>
<sequence>MSVNIVMIQKEFMSERKYQGLTANSLQAYVNFFKVWNPWLAQEGLERIDQLNGRNSKAFLFHCIEEKKNKPKTVNTKLKLMRAFANWMVEEQLLEEPFTKGAKMVREEDSPKILVDKDLKDVLRHLRRQHRREHSFSARRNYTLIVFLAGTGMRLSELCSLKWNDIDYESSLIMIKTSKSRKTQSVPLSDQLKEEMLDYQEWLQSQLGKLPPSVFTTKEGATLKPDSVQNVFKRLRTSVGIEGYFSPHTLRNYFIKGVLKNGLNLREAQLLARHSKIDVTRKYIGYFAHELKESLDEANPLRDLL</sequence>
<proteinExistence type="inferred from homology"/>
<dbReference type="PROSITE" id="PS51898">
    <property type="entry name" value="TYR_RECOMBINASE"/>
    <property type="match status" value="1"/>
</dbReference>
<evidence type="ECO:0000256" key="2">
    <source>
        <dbReference type="ARBA" id="ARBA00022908"/>
    </source>
</evidence>
<evidence type="ECO:0000256" key="3">
    <source>
        <dbReference type="ARBA" id="ARBA00023125"/>
    </source>
</evidence>
<dbReference type="RefSeq" id="WP_207976657.1">
    <property type="nucleotide sequence ID" value="NZ_JAGDEL010000004.1"/>
</dbReference>
<evidence type="ECO:0000256" key="4">
    <source>
        <dbReference type="ARBA" id="ARBA00023172"/>
    </source>
</evidence>